<feature type="repeat" description="Cell wall-binding" evidence="2">
    <location>
        <begin position="1093"/>
        <end position="1112"/>
    </location>
</feature>
<dbReference type="Proteomes" id="UP000671910">
    <property type="component" value="Chromosome"/>
</dbReference>
<dbReference type="RefSeq" id="WP_261428420.1">
    <property type="nucleotide sequence ID" value="NZ_CP072829.1"/>
</dbReference>
<keyword evidence="1" id="KW-0677">Repeat</keyword>
<evidence type="ECO:0000256" key="1">
    <source>
        <dbReference type="ARBA" id="ARBA00022737"/>
    </source>
</evidence>
<dbReference type="Pfam" id="PF01473">
    <property type="entry name" value="Choline_bind_1"/>
    <property type="match status" value="5"/>
</dbReference>
<accession>A0A9E6MPS5</accession>
<gene>
    <name evidence="3" type="ORF">J7S26_05475</name>
</gene>
<organism evidence="3 4">
    <name type="scientific">Xiamenia xianingshaonis</name>
    <dbReference type="NCBI Taxonomy" id="2682776"/>
    <lineage>
        <taxon>Bacteria</taxon>
        <taxon>Bacillati</taxon>
        <taxon>Actinomycetota</taxon>
        <taxon>Coriobacteriia</taxon>
        <taxon>Eggerthellales</taxon>
        <taxon>Eggerthellaceae</taxon>
        <taxon>Xiamenia</taxon>
    </lineage>
</organism>
<proteinExistence type="predicted"/>
<feature type="repeat" description="Cell wall-binding" evidence="2">
    <location>
        <begin position="1138"/>
        <end position="1157"/>
    </location>
</feature>
<reference evidence="3" key="1">
    <citation type="submission" date="2021-04" db="EMBL/GenBank/DDBJ databases">
        <title>Novel species in family Eggerthellaceae.</title>
        <authorList>
            <person name="Zhang G."/>
        </authorList>
    </citation>
    <scope>NUCLEOTIDE SEQUENCE</scope>
    <source>
        <strain evidence="3">Zg-886</strain>
    </source>
</reference>
<evidence type="ECO:0000256" key="2">
    <source>
        <dbReference type="PROSITE-ProRule" id="PRU00591"/>
    </source>
</evidence>
<evidence type="ECO:0000313" key="3">
    <source>
        <dbReference type="EMBL" id="QTU83833.1"/>
    </source>
</evidence>
<dbReference type="KEGG" id="ebz:J7S26_05475"/>
<sequence length="1178" mass="123358">MKVNKADATLHIEDGVMGISKPGDLANECTLKDAEDQPVGGNNVTYVYGVRDASSKAPLTDAQGVYVNPGVVDVTVSLPTATVADNYNILYKGTALSATGTTDTDTVFTAQATIKETSYKVTTESSRDGSYTATQGGTALDVKYADGGIATAVANGIKVNDGAVTWTPVYYYEDGTTQVVDKSGNNAAPTLPGKYKVAVKLGNTVLGTVPMTVYVDLDTMVNTQAGQKPMTVTVGGRYVGTYPAPNNKPNVKIPYTDGMTAQNALDSIQKGMTVTLASGGKQVPIDLAGNLQLTSGQFTAGEKATDNYAKLVPASDNGVYRNELKIGYAYGDDFPAVSLKADKATFKNAAFNVSELLNFGTSADPGVGVGYNVVATLMNGSEPAVKADGSLVYQSKSSKDSNDPAVDATIKNAGTYKIEVIPAGDYVGDPAPMYFTIDPLPVSYGKNGNFDLADVSGMTLANGSYSATFTGEPIKPSATVKVAEVPVAETTDPKDPKDYTVAYGENTDVAQGGTVTYAFTGNYSGTVTVPFSITPASLFDLGATVKADNQLVSEFENTVEGVQVELPGPGGKVLKEGVDYTVEGPTRAANQTDPDATRYNFTVRGMGNYSSANSAVKTGSFLVTDKTIEGMYDVVVKEGSVYNPYGEAKPAVTVYEKGTKNDVTKTAPIDVAYENNVNATTEDAPAYAVVTGTGQYAGSIKVPFQIAPLELSDASNVKGSVKLVGAEGLVYNGKEQVPDVSIKDSKVTPVNKDRDNTPIPLKDVADDVAFGHEGGVNAGTSYVTVVPKNGNFTGQVKVPYEIAPAELAADNVAVAGSTAPGADAAVSVTFGETALAAGTDYAVKTEGTLPGKVKATVTGTGNFTGTVEKEATVLYDVAKADVAVADAVYNGKAQDPKVEVSYTDGGKKVVVPADAYAVSVAGGASNAGSYKVTVTGKASEGWTGEKEVDFTIKPATVSAKPQVSYDAAGLPVVTVPGLSSSDFTYKPDAATKTITVTYKGNYAGTATVAYVPTAKPVAPAQPAAGKTGWVGSGNDWAYYKDGKQVKNGWEWIDNAWYHFEANGKMTNTQWFQDADGEWYLLNQSHKGSYGAMLTGWQKVDGGWYYMGASGDMQSGWLKDGGEWYLLNTAHDGTFGKMLTGWQQVGGKWYYMDASGAMAENEWVGRYWVDGSGVWTATR</sequence>
<protein>
    <submittedName>
        <fullName evidence="3">N-acetylmuramoyl-L-alanine amidase family protein</fullName>
    </submittedName>
</protein>
<dbReference type="EMBL" id="CP072829">
    <property type="protein sequence ID" value="QTU83833.1"/>
    <property type="molecule type" value="Genomic_DNA"/>
</dbReference>
<feature type="repeat" description="Cell wall-binding" evidence="2">
    <location>
        <begin position="1046"/>
        <end position="1065"/>
    </location>
</feature>
<dbReference type="Gene3D" id="2.10.270.10">
    <property type="entry name" value="Cholin Binding"/>
    <property type="match status" value="2"/>
</dbReference>
<dbReference type="InterPro" id="IPR018337">
    <property type="entry name" value="Cell_wall/Cho-bd_repeat"/>
</dbReference>
<name>A0A9E6MPS5_9ACTN</name>
<evidence type="ECO:0000313" key="4">
    <source>
        <dbReference type="Proteomes" id="UP000671910"/>
    </source>
</evidence>
<dbReference type="SUPFAM" id="SSF69360">
    <property type="entry name" value="Cell wall binding repeat"/>
    <property type="match status" value="1"/>
</dbReference>
<dbReference type="AlphaFoldDB" id="A0A9E6MPS5"/>
<dbReference type="PROSITE" id="PS51170">
    <property type="entry name" value="CW"/>
    <property type="match status" value="3"/>
</dbReference>